<feature type="transmembrane region" description="Helical" evidence="7">
    <location>
        <begin position="291"/>
        <end position="311"/>
    </location>
</feature>
<keyword evidence="2" id="KW-0813">Transport</keyword>
<dbReference type="CDD" id="cd17473">
    <property type="entry name" value="MFS_arabinose_efflux_permease_like"/>
    <property type="match status" value="1"/>
</dbReference>
<feature type="transmembrane region" description="Helical" evidence="7">
    <location>
        <begin position="121"/>
        <end position="142"/>
    </location>
</feature>
<dbReference type="InterPro" id="IPR050171">
    <property type="entry name" value="MFS_Transporters"/>
</dbReference>
<dbReference type="PROSITE" id="PS50850">
    <property type="entry name" value="MFS"/>
    <property type="match status" value="1"/>
</dbReference>
<dbReference type="AlphaFoldDB" id="A0A1Z1FH36"/>
<dbReference type="GO" id="GO:0005886">
    <property type="term" value="C:plasma membrane"/>
    <property type="evidence" value="ECO:0007669"/>
    <property type="project" value="UniProtKB-SubCell"/>
</dbReference>
<keyword evidence="6 7" id="KW-0472">Membrane</keyword>
<dbReference type="GO" id="GO:0022857">
    <property type="term" value="F:transmembrane transporter activity"/>
    <property type="evidence" value="ECO:0007669"/>
    <property type="project" value="InterPro"/>
</dbReference>
<dbReference type="InterPro" id="IPR036259">
    <property type="entry name" value="MFS_trans_sf"/>
</dbReference>
<protein>
    <submittedName>
        <fullName evidence="9">MFS transporter</fullName>
    </submittedName>
</protein>
<keyword evidence="3" id="KW-1003">Cell membrane</keyword>
<geneLocation type="plasmid" evidence="10">
    <name>pcme4a9i</name>
</geneLocation>
<evidence type="ECO:0000256" key="3">
    <source>
        <dbReference type="ARBA" id="ARBA00022475"/>
    </source>
</evidence>
<organism evidence="9 10">
    <name type="scientific">Croceicoccus marinus</name>
    <dbReference type="NCBI Taxonomy" id="450378"/>
    <lineage>
        <taxon>Bacteria</taxon>
        <taxon>Pseudomonadati</taxon>
        <taxon>Pseudomonadota</taxon>
        <taxon>Alphaproteobacteria</taxon>
        <taxon>Sphingomonadales</taxon>
        <taxon>Erythrobacteraceae</taxon>
        <taxon>Croceicoccus</taxon>
    </lineage>
</organism>
<reference evidence="9 10" key="1">
    <citation type="submission" date="2017-01" db="EMBL/GenBank/DDBJ databases">
        <title>Complete genome sequence of esterase-producing bacterium Croceicoccus marinus E4A9.</title>
        <authorList>
            <person name="Wu Y.-H."/>
            <person name="Cheng H."/>
            <person name="Xu L."/>
            <person name="Huo Y.-Y."/>
            <person name="Wang C.-S."/>
            <person name="Xu X.-W."/>
        </authorList>
    </citation>
    <scope>NUCLEOTIDE SEQUENCE [LARGE SCALE GENOMIC DNA]</scope>
    <source>
        <strain evidence="9 10">E4A9</strain>
        <plasmid evidence="10">Plasmid pcme4a9i</plasmid>
    </source>
</reference>
<dbReference type="SUPFAM" id="SSF103473">
    <property type="entry name" value="MFS general substrate transporter"/>
    <property type="match status" value="1"/>
</dbReference>
<evidence type="ECO:0000256" key="6">
    <source>
        <dbReference type="ARBA" id="ARBA00023136"/>
    </source>
</evidence>
<feature type="transmembrane region" description="Helical" evidence="7">
    <location>
        <begin position="383"/>
        <end position="403"/>
    </location>
</feature>
<accession>A0A1Z1FH36</accession>
<feature type="transmembrane region" description="Helical" evidence="7">
    <location>
        <begin position="25"/>
        <end position="51"/>
    </location>
</feature>
<feature type="transmembrane region" description="Helical" evidence="7">
    <location>
        <begin position="154"/>
        <end position="174"/>
    </location>
</feature>
<feature type="transmembrane region" description="Helical" evidence="7">
    <location>
        <begin position="317"/>
        <end position="340"/>
    </location>
</feature>
<dbReference type="PANTHER" id="PTHR23517">
    <property type="entry name" value="RESISTANCE PROTEIN MDTM, PUTATIVE-RELATED-RELATED"/>
    <property type="match status" value="1"/>
</dbReference>
<dbReference type="Gene3D" id="1.20.1250.20">
    <property type="entry name" value="MFS general substrate transporter like domains"/>
    <property type="match status" value="1"/>
</dbReference>
<keyword evidence="5 7" id="KW-1133">Transmembrane helix</keyword>
<dbReference type="STRING" id="450378.GCA_001661675_03487"/>
<evidence type="ECO:0000313" key="10">
    <source>
        <dbReference type="Proteomes" id="UP000195807"/>
    </source>
</evidence>
<feature type="transmembrane region" description="Helical" evidence="7">
    <location>
        <begin position="180"/>
        <end position="198"/>
    </location>
</feature>
<feature type="transmembrane region" description="Helical" evidence="7">
    <location>
        <begin position="219"/>
        <end position="243"/>
    </location>
</feature>
<feature type="transmembrane region" description="Helical" evidence="7">
    <location>
        <begin position="63"/>
        <end position="84"/>
    </location>
</feature>
<evidence type="ECO:0000256" key="7">
    <source>
        <dbReference type="SAM" id="Phobius"/>
    </source>
</evidence>
<dbReference type="Pfam" id="PF07690">
    <property type="entry name" value="MFS_1"/>
    <property type="match status" value="1"/>
</dbReference>
<comment type="subcellular location">
    <subcellularLocation>
        <location evidence="1">Cell membrane</location>
        <topology evidence="1">Multi-pass membrane protein</topology>
    </subcellularLocation>
</comment>
<dbReference type="PROSITE" id="PS00216">
    <property type="entry name" value="SUGAR_TRANSPORT_1"/>
    <property type="match status" value="1"/>
</dbReference>
<evidence type="ECO:0000259" key="8">
    <source>
        <dbReference type="PROSITE" id="PS50850"/>
    </source>
</evidence>
<sequence length="425" mass="45955">MDGRARMNMHGVAGRKAGIPQGITVILAGFLPILAIVSMFPAVGAMIAHFAPTDPNAATKVPSMVTAPGLAIAITALFMGLLVDRFGRRKLLLISTASYGIIGVIPFFLEDLDWIYASRLLLGFSEAAILTTVNTLIADYWAEEGRRRWLTLQGMVGPALSSIMIFFAGTLTAWRWNGIFLLYLLAIFIAIAMWRYMFEPESDATVRRNLGMDEDRTAAEAFPWGTMLGIAALTLFSSAIYYVFIVNGSVVWEELGIADPESIGRITALPSLFILLGAGLFWWLGRKGCSFRIQVAIFLLLLGGGLALMGLTTNWQGMVAGMALQQTGAGMTIPTLIVWAQSRLPFAHRGRGMGVWTATFFFGQFSSPLLVSILREQSGSMQQAFLTMGVLSGIGALAFFLILGRTRPAPEEALVAAAAKQGNVP</sequence>
<evidence type="ECO:0000256" key="1">
    <source>
        <dbReference type="ARBA" id="ARBA00004651"/>
    </source>
</evidence>
<keyword evidence="4 7" id="KW-0812">Transmembrane</keyword>
<dbReference type="InterPro" id="IPR011701">
    <property type="entry name" value="MFS"/>
</dbReference>
<proteinExistence type="predicted"/>
<keyword evidence="10" id="KW-1185">Reference proteome</keyword>
<dbReference type="InterPro" id="IPR005829">
    <property type="entry name" value="Sugar_transporter_CS"/>
</dbReference>
<feature type="transmembrane region" description="Helical" evidence="7">
    <location>
        <begin position="91"/>
        <end position="109"/>
    </location>
</feature>
<evidence type="ECO:0000313" key="9">
    <source>
        <dbReference type="EMBL" id="ARU18065.1"/>
    </source>
</evidence>
<feature type="transmembrane region" description="Helical" evidence="7">
    <location>
        <begin position="352"/>
        <end position="371"/>
    </location>
</feature>
<evidence type="ECO:0000256" key="2">
    <source>
        <dbReference type="ARBA" id="ARBA00022448"/>
    </source>
</evidence>
<feature type="transmembrane region" description="Helical" evidence="7">
    <location>
        <begin position="263"/>
        <end position="284"/>
    </location>
</feature>
<feature type="domain" description="Major facilitator superfamily (MFS) profile" evidence="8">
    <location>
        <begin position="21"/>
        <end position="407"/>
    </location>
</feature>
<dbReference type="EMBL" id="CP019603">
    <property type="protein sequence ID" value="ARU18065.1"/>
    <property type="molecule type" value="Genomic_DNA"/>
</dbReference>
<dbReference type="InterPro" id="IPR020846">
    <property type="entry name" value="MFS_dom"/>
</dbReference>
<evidence type="ECO:0000256" key="5">
    <source>
        <dbReference type="ARBA" id="ARBA00022989"/>
    </source>
</evidence>
<keyword evidence="9" id="KW-0614">Plasmid</keyword>
<dbReference type="PANTHER" id="PTHR23517:SF3">
    <property type="entry name" value="INTEGRAL MEMBRANE TRANSPORT PROTEIN"/>
    <property type="match status" value="1"/>
</dbReference>
<gene>
    <name evidence="9" type="ORF">A9D14_17350</name>
</gene>
<dbReference type="Proteomes" id="UP000195807">
    <property type="component" value="Plasmid pCME4A9I"/>
</dbReference>
<name>A0A1Z1FH36_9SPHN</name>
<dbReference type="KEGG" id="cman:A9D14_17350"/>
<evidence type="ECO:0000256" key="4">
    <source>
        <dbReference type="ARBA" id="ARBA00022692"/>
    </source>
</evidence>